<evidence type="ECO:0000313" key="6">
    <source>
        <dbReference type="Proteomes" id="UP000578531"/>
    </source>
</evidence>
<evidence type="ECO:0000256" key="1">
    <source>
        <dbReference type="ARBA" id="ARBA00004141"/>
    </source>
</evidence>
<evidence type="ECO:0000256" key="3">
    <source>
        <dbReference type="SAM" id="Phobius"/>
    </source>
</evidence>
<dbReference type="GeneID" id="59293186"/>
<dbReference type="Proteomes" id="UP000578531">
    <property type="component" value="Unassembled WGS sequence"/>
</dbReference>
<feature type="transmembrane region" description="Helical" evidence="3">
    <location>
        <begin position="402"/>
        <end position="422"/>
    </location>
</feature>
<dbReference type="RefSeq" id="XP_037159696.1">
    <property type="nucleotide sequence ID" value="XM_037313424.1"/>
</dbReference>
<feature type="domain" description="Major facilitator superfamily (MFS) profile" evidence="4">
    <location>
        <begin position="42"/>
        <end position="429"/>
    </location>
</feature>
<proteinExistence type="inferred from homology"/>
<gene>
    <name evidence="5" type="ORF">HO173_011544</name>
</gene>
<dbReference type="SUPFAM" id="SSF103473">
    <property type="entry name" value="MFS general substrate transporter"/>
    <property type="match status" value="1"/>
</dbReference>
<comment type="caution">
    <text evidence="5">The sequence shown here is derived from an EMBL/GenBank/DDBJ whole genome shotgun (WGS) entry which is preliminary data.</text>
</comment>
<dbReference type="PANTHER" id="PTHR11360:SF315">
    <property type="entry name" value="TRANSPORTER MCH2-RELATED"/>
    <property type="match status" value="1"/>
</dbReference>
<dbReference type="InterPro" id="IPR050327">
    <property type="entry name" value="Proton-linked_MCT"/>
</dbReference>
<keyword evidence="6" id="KW-1185">Reference proteome</keyword>
<name>A0A8H6FJ81_9LECA</name>
<evidence type="ECO:0000256" key="2">
    <source>
        <dbReference type="ARBA" id="ARBA00006727"/>
    </source>
</evidence>
<comment type="similarity">
    <text evidence="2">Belongs to the major facilitator superfamily. Monocarboxylate porter (TC 2.A.1.13) family.</text>
</comment>
<dbReference type="GO" id="GO:0016020">
    <property type="term" value="C:membrane"/>
    <property type="evidence" value="ECO:0007669"/>
    <property type="project" value="UniProtKB-SubCell"/>
</dbReference>
<evidence type="ECO:0000259" key="4">
    <source>
        <dbReference type="PROSITE" id="PS50850"/>
    </source>
</evidence>
<feature type="transmembrane region" description="Helical" evidence="3">
    <location>
        <begin position="84"/>
        <end position="106"/>
    </location>
</feature>
<comment type="subcellular location">
    <subcellularLocation>
        <location evidence="1">Membrane</location>
        <topology evidence="1">Multi-pass membrane protein</topology>
    </subcellularLocation>
</comment>
<feature type="transmembrane region" description="Helical" evidence="3">
    <location>
        <begin position="171"/>
        <end position="190"/>
    </location>
</feature>
<dbReference type="InterPro" id="IPR011701">
    <property type="entry name" value="MFS"/>
</dbReference>
<dbReference type="OrthoDB" id="6499973at2759"/>
<dbReference type="GO" id="GO:0022857">
    <property type="term" value="F:transmembrane transporter activity"/>
    <property type="evidence" value="ECO:0007669"/>
    <property type="project" value="InterPro"/>
</dbReference>
<keyword evidence="3" id="KW-0472">Membrane</keyword>
<feature type="transmembrane region" description="Helical" evidence="3">
    <location>
        <begin position="370"/>
        <end position="390"/>
    </location>
</feature>
<feature type="transmembrane region" description="Helical" evidence="3">
    <location>
        <begin position="41"/>
        <end position="64"/>
    </location>
</feature>
<feature type="transmembrane region" description="Helical" evidence="3">
    <location>
        <begin position="138"/>
        <end position="159"/>
    </location>
</feature>
<dbReference type="PROSITE" id="PS50850">
    <property type="entry name" value="MFS"/>
    <property type="match status" value="1"/>
</dbReference>
<accession>A0A8H6FJ81</accession>
<reference evidence="5 6" key="1">
    <citation type="journal article" date="2020" name="Genomics">
        <title>Complete, high-quality genomes from long-read metagenomic sequencing of two wolf lichen thalli reveals enigmatic genome architecture.</title>
        <authorList>
            <person name="McKenzie S.K."/>
            <person name="Walston R.F."/>
            <person name="Allen J.L."/>
        </authorList>
    </citation>
    <scope>NUCLEOTIDE SEQUENCE [LARGE SCALE GENOMIC DNA]</scope>
    <source>
        <strain evidence="5">WasteWater2</strain>
    </source>
</reference>
<feature type="transmembrane region" description="Helical" evidence="3">
    <location>
        <begin position="202"/>
        <end position="223"/>
    </location>
</feature>
<organism evidence="5 6">
    <name type="scientific">Letharia columbiana</name>
    <dbReference type="NCBI Taxonomy" id="112416"/>
    <lineage>
        <taxon>Eukaryota</taxon>
        <taxon>Fungi</taxon>
        <taxon>Dikarya</taxon>
        <taxon>Ascomycota</taxon>
        <taxon>Pezizomycotina</taxon>
        <taxon>Lecanoromycetes</taxon>
        <taxon>OSLEUM clade</taxon>
        <taxon>Lecanoromycetidae</taxon>
        <taxon>Lecanorales</taxon>
        <taxon>Lecanorineae</taxon>
        <taxon>Parmeliaceae</taxon>
        <taxon>Letharia</taxon>
    </lineage>
</organism>
<protein>
    <recommendedName>
        <fullName evidence="4">Major facilitator superfamily (MFS) profile domain-containing protein</fullName>
    </recommendedName>
</protein>
<feature type="transmembrane region" description="Helical" evidence="3">
    <location>
        <begin position="336"/>
        <end position="358"/>
    </location>
</feature>
<feature type="transmembrane region" description="Helical" evidence="3">
    <location>
        <begin position="244"/>
        <end position="267"/>
    </location>
</feature>
<dbReference type="EMBL" id="JACCJC010000072">
    <property type="protein sequence ID" value="KAF6229504.1"/>
    <property type="molecule type" value="Genomic_DNA"/>
</dbReference>
<feature type="transmembrane region" description="Helical" evidence="3">
    <location>
        <begin position="279"/>
        <end position="299"/>
    </location>
</feature>
<keyword evidence="3" id="KW-0812">Transmembrane</keyword>
<dbReference type="InterPro" id="IPR020846">
    <property type="entry name" value="MFS_dom"/>
</dbReference>
<dbReference type="Pfam" id="PF07690">
    <property type="entry name" value="MFS_1"/>
    <property type="match status" value="1"/>
</dbReference>
<dbReference type="InterPro" id="IPR036259">
    <property type="entry name" value="MFS_trans_sf"/>
</dbReference>
<dbReference type="AlphaFoldDB" id="A0A8H6FJ81"/>
<keyword evidence="3" id="KW-1133">Transmembrane helix</keyword>
<dbReference type="Gene3D" id="1.20.1250.20">
    <property type="entry name" value="MFS general substrate transporter like domains"/>
    <property type="match status" value="2"/>
</dbReference>
<dbReference type="PANTHER" id="PTHR11360">
    <property type="entry name" value="MONOCARBOXYLATE TRANSPORTER"/>
    <property type="match status" value="1"/>
</dbReference>
<sequence>MSGTAELVNDSSEPKIHETQAIALPLSDSDLAVDLPPDGGYGWVCVASVFIINGFTWGVTASYGVYLAHYLSANIYPDASSIDFAFIGGLNFSMAMLVAPVVTILARRFGTQTPMLFGAVLLAAGYISASFAHRIWELFLSQGVLVGFGVGFVSIPSIAILSQWFEKKRSLASGIASAGSGIGGLIFSFATQAMIENISLAWSLRITGIIAGMMNVIAALMIRNRNKAIKPPQRGFDTKLLRRYDVFLLLSWAFVSMLGYVTILFSLSDFARSIGLSAGKAAAVSAFLNLGTAVGRPLVGVASDHFGRMETAGVLTLICGFTCFAIWLPATSYGVTILFVIVSGAFFGVFWMTIGPICVEVAGLVELASLLSLSWMSVVLPTTFAEVIALELRRPGSRRDYLYPQIFAGLAYIVASGCMYELRRFKQKQKWREACTSHQAFDLRFNSQVALGCAANGGRPIPAAEIHQEEFDANAEALCVWKR</sequence>
<dbReference type="CDD" id="cd17352">
    <property type="entry name" value="MFS_MCT_SLC16"/>
    <property type="match status" value="1"/>
</dbReference>
<evidence type="ECO:0000313" key="5">
    <source>
        <dbReference type="EMBL" id="KAF6229504.1"/>
    </source>
</evidence>
<feature type="transmembrane region" description="Helical" evidence="3">
    <location>
        <begin position="311"/>
        <end position="330"/>
    </location>
</feature>
<feature type="transmembrane region" description="Helical" evidence="3">
    <location>
        <begin position="113"/>
        <end position="132"/>
    </location>
</feature>